<proteinExistence type="predicted"/>
<reference evidence="2" key="1">
    <citation type="submission" date="2017-02" db="EMBL/GenBank/DDBJ databases">
        <authorList>
            <person name="Varghese N."/>
            <person name="Submissions S."/>
        </authorList>
    </citation>
    <scope>NUCLEOTIDE SEQUENCE [LARGE SCALE GENOMIC DNA]</scope>
    <source>
        <strain evidence="2">R11H</strain>
    </source>
</reference>
<sequence length="58" mass="6415">MPAILVARTLARFLLQFSRRRAGPIVDSNRVRKIGLAVRMLEDLQGCTLGEPEAGPPR</sequence>
<evidence type="ECO:0000313" key="2">
    <source>
        <dbReference type="Proteomes" id="UP000190044"/>
    </source>
</evidence>
<keyword evidence="2" id="KW-1185">Reference proteome</keyword>
<protein>
    <submittedName>
        <fullName evidence="1">Uncharacterized protein</fullName>
    </submittedName>
</protein>
<organism evidence="1 2">
    <name type="scientific">Sphingopyxis flava</name>
    <dbReference type="NCBI Taxonomy" id="1507287"/>
    <lineage>
        <taxon>Bacteria</taxon>
        <taxon>Pseudomonadati</taxon>
        <taxon>Pseudomonadota</taxon>
        <taxon>Alphaproteobacteria</taxon>
        <taxon>Sphingomonadales</taxon>
        <taxon>Sphingomonadaceae</taxon>
        <taxon>Sphingopyxis</taxon>
    </lineage>
</organism>
<accession>A0A1T5BB12</accession>
<dbReference type="AlphaFoldDB" id="A0A1T5BB12"/>
<dbReference type="RefSeq" id="WP_176141526.1">
    <property type="nucleotide sequence ID" value="NZ_FUYP01000006.1"/>
</dbReference>
<dbReference type="Proteomes" id="UP000190044">
    <property type="component" value="Unassembled WGS sequence"/>
</dbReference>
<evidence type="ECO:0000313" key="1">
    <source>
        <dbReference type="EMBL" id="SKB44180.1"/>
    </source>
</evidence>
<name>A0A1T5BB12_9SPHN</name>
<gene>
    <name evidence="1" type="ORF">SAMN06295937_100641</name>
</gene>
<dbReference type="EMBL" id="FUYP01000006">
    <property type="protein sequence ID" value="SKB44180.1"/>
    <property type="molecule type" value="Genomic_DNA"/>
</dbReference>